<reference evidence="1 2" key="1">
    <citation type="submission" date="2019-04" db="EMBL/GenBank/DDBJ databases">
        <title>Sphingobacterium olei sp. nov., isolated from oil-contaminated soil.</title>
        <authorList>
            <person name="Liu B."/>
        </authorList>
    </citation>
    <scope>NUCLEOTIDE SEQUENCE [LARGE SCALE GENOMIC DNA]</scope>
    <source>
        <strain evidence="1 2">Y3L14</strain>
    </source>
</reference>
<name>A0A4U0HA24_9SPHI</name>
<comment type="caution">
    <text evidence="1">The sequence shown here is derived from an EMBL/GenBank/DDBJ whole genome shotgun (WGS) entry which is preliminary data.</text>
</comment>
<dbReference type="OrthoDB" id="2942778at2"/>
<dbReference type="RefSeq" id="WP_136819689.1">
    <property type="nucleotide sequence ID" value="NZ_BMJX01000001.1"/>
</dbReference>
<gene>
    <name evidence="1" type="ORF">FAZ19_05565</name>
</gene>
<dbReference type="AlphaFoldDB" id="A0A4U0HA24"/>
<protein>
    <submittedName>
        <fullName evidence="1">Uncharacterized protein</fullName>
    </submittedName>
</protein>
<accession>A0A4U0HA24</accession>
<evidence type="ECO:0000313" key="2">
    <source>
        <dbReference type="Proteomes" id="UP000309872"/>
    </source>
</evidence>
<dbReference type="Proteomes" id="UP000309872">
    <property type="component" value="Unassembled WGS sequence"/>
</dbReference>
<sequence>MKSEEFIKSIKVVVSQGAINDVLESLSDPPGRKPNNELVEISNWYNSLDQEGKSFIKKIVEMGVDTSMFGFLCVLDGVRVIESTIDKGNFELYYAKGKSTTLLNDPQEEYLHDIYNAL</sequence>
<dbReference type="EMBL" id="SUKA01000001">
    <property type="protein sequence ID" value="TJY68721.1"/>
    <property type="molecule type" value="Genomic_DNA"/>
</dbReference>
<organism evidence="1 2">
    <name type="scientific">Sphingobacterium alkalisoli</name>
    <dbReference type="NCBI Taxonomy" id="1874115"/>
    <lineage>
        <taxon>Bacteria</taxon>
        <taxon>Pseudomonadati</taxon>
        <taxon>Bacteroidota</taxon>
        <taxon>Sphingobacteriia</taxon>
        <taxon>Sphingobacteriales</taxon>
        <taxon>Sphingobacteriaceae</taxon>
        <taxon>Sphingobacterium</taxon>
    </lineage>
</organism>
<proteinExistence type="predicted"/>
<evidence type="ECO:0000313" key="1">
    <source>
        <dbReference type="EMBL" id="TJY68721.1"/>
    </source>
</evidence>
<keyword evidence="2" id="KW-1185">Reference proteome</keyword>